<dbReference type="GO" id="GO:0006352">
    <property type="term" value="P:DNA-templated transcription initiation"/>
    <property type="evidence" value="ECO:0007669"/>
    <property type="project" value="InterPro"/>
</dbReference>
<dbReference type="AlphaFoldDB" id="A0A645EB72"/>
<dbReference type="CDD" id="cd06171">
    <property type="entry name" value="Sigma70_r4"/>
    <property type="match status" value="1"/>
</dbReference>
<dbReference type="InterPro" id="IPR013324">
    <property type="entry name" value="RNA_pol_sigma_r3/r4-like"/>
</dbReference>
<dbReference type="GO" id="GO:0003677">
    <property type="term" value="F:DNA binding"/>
    <property type="evidence" value="ECO:0007669"/>
    <property type="project" value="InterPro"/>
</dbReference>
<evidence type="ECO:0000259" key="1">
    <source>
        <dbReference type="Pfam" id="PF08281"/>
    </source>
</evidence>
<feature type="domain" description="RNA polymerase sigma factor 70 region 4 type 2" evidence="1">
    <location>
        <begin position="1"/>
        <end position="48"/>
    </location>
</feature>
<proteinExistence type="predicted"/>
<dbReference type="InterPro" id="IPR013249">
    <property type="entry name" value="RNA_pol_sigma70_r4_t2"/>
</dbReference>
<dbReference type="EMBL" id="VSSQ01045038">
    <property type="protein sequence ID" value="MPM98916.1"/>
    <property type="molecule type" value="Genomic_DNA"/>
</dbReference>
<accession>A0A645EB72</accession>
<dbReference type="Pfam" id="PF08281">
    <property type="entry name" value="Sigma70_r4_2"/>
    <property type="match status" value="1"/>
</dbReference>
<dbReference type="GO" id="GO:0016987">
    <property type="term" value="F:sigma factor activity"/>
    <property type="evidence" value="ECO:0007669"/>
    <property type="project" value="InterPro"/>
</dbReference>
<evidence type="ECO:0000313" key="2">
    <source>
        <dbReference type="EMBL" id="MPM98916.1"/>
    </source>
</evidence>
<name>A0A645EB72_9ZZZZ</name>
<dbReference type="Gene3D" id="1.10.10.10">
    <property type="entry name" value="Winged helix-like DNA-binding domain superfamily/Winged helix DNA-binding domain"/>
    <property type="match status" value="1"/>
</dbReference>
<dbReference type="InterPro" id="IPR036388">
    <property type="entry name" value="WH-like_DNA-bd_sf"/>
</dbReference>
<gene>
    <name evidence="2" type="ORF">SDC9_146106</name>
</gene>
<comment type="caution">
    <text evidence="2">The sequence shown here is derived from an EMBL/GenBank/DDBJ whole genome shotgun (WGS) entry which is preliminary data.</text>
</comment>
<reference evidence="2" key="1">
    <citation type="submission" date="2019-08" db="EMBL/GenBank/DDBJ databases">
        <authorList>
            <person name="Kucharzyk K."/>
            <person name="Murdoch R.W."/>
            <person name="Higgins S."/>
            <person name="Loffler F."/>
        </authorList>
    </citation>
    <scope>NUCLEOTIDE SEQUENCE</scope>
</reference>
<protein>
    <recommendedName>
        <fullName evidence="1">RNA polymerase sigma factor 70 region 4 type 2 domain-containing protein</fullName>
    </recommendedName>
</protein>
<sequence length="62" mass="7433">MLDSLTERQREVVYLRYVQEYDYVQISELLNISIHGCRKLLSKAMQNLREKYGAFVFLFLLS</sequence>
<organism evidence="2">
    <name type="scientific">bioreactor metagenome</name>
    <dbReference type="NCBI Taxonomy" id="1076179"/>
    <lineage>
        <taxon>unclassified sequences</taxon>
        <taxon>metagenomes</taxon>
        <taxon>ecological metagenomes</taxon>
    </lineage>
</organism>
<dbReference type="SUPFAM" id="SSF88659">
    <property type="entry name" value="Sigma3 and sigma4 domains of RNA polymerase sigma factors"/>
    <property type="match status" value="1"/>
</dbReference>